<dbReference type="SUPFAM" id="SSF53822">
    <property type="entry name" value="Periplasmic binding protein-like I"/>
    <property type="match status" value="1"/>
</dbReference>
<dbReference type="InterPro" id="IPR000843">
    <property type="entry name" value="HTH_LacI"/>
</dbReference>
<dbReference type="Pfam" id="PF13377">
    <property type="entry name" value="Peripla_BP_3"/>
    <property type="match status" value="1"/>
</dbReference>
<sequence>MTAEKPDAPGRVTLSMIASEAGVSVSTVSKVLNGRSDISAETKDRVEAVVEGLGYERRPARRRGAVVDLVLNELDSLWSVEIIRGVDEVLHKAGASMVLSAVHGRSSDTREWIDQLAARRSNGAILVVSDLTPQQRKRLAALEVPFVLLDPVGSVDALVPTVGATNWAGAVSATRHLIDLGHTRIAHLAGPRHVLCSRARADGFRATMESAELPVPAGWVPYGEFNDTSGRAEMARLLDAADAAGEPAPTAVFAASDLQALGAFEALRERGRAIPHDVSLVGFDDLPVARWTHPPLTTVRQPLQDMASMAANTLLRIMDGEPADQLRLELPTQLVVRGSTARRAVP</sequence>
<organism evidence="6 8">
    <name type="scientific">Streptomyces parvulus</name>
    <dbReference type="NCBI Taxonomy" id="146923"/>
    <lineage>
        <taxon>Bacteria</taxon>
        <taxon>Bacillati</taxon>
        <taxon>Actinomycetota</taxon>
        <taxon>Actinomycetes</taxon>
        <taxon>Kitasatosporales</taxon>
        <taxon>Streptomycetaceae</taxon>
        <taxon>Streptomyces</taxon>
    </lineage>
</organism>
<keyword evidence="1" id="KW-0805">Transcription regulation</keyword>
<dbReference type="AlphaFoldDB" id="A0A191USF3"/>
<evidence type="ECO:0000313" key="7">
    <source>
        <dbReference type="EMBL" id="MFB8748483.1"/>
    </source>
</evidence>
<dbReference type="Gene3D" id="3.40.50.2300">
    <property type="match status" value="2"/>
</dbReference>
<dbReference type="Proteomes" id="UP000078468">
    <property type="component" value="Chromosome"/>
</dbReference>
<evidence type="ECO:0000256" key="2">
    <source>
        <dbReference type="ARBA" id="ARBA00023125"/>
    </source>
</evidence>
<dbReference type="Proteomes" id="UP001585018">
    <property type="component" value="Unassembled WGS sequence"/>
</dbReference>
<dbReference type="InterPro" id="IPR010982">
    <property type="entry name" value="Lambda_DNA-bd_dom_sf"/>
</dbReference>
<name>A0A191USF3_9ACTN</name>
<dbReference type="InterPro" id="IPR028082">
    <property type="entry name" value="Peripla_BP_I"/>
</dbReference>
<evidence type="ECO:0000259" key="4">
    <source>
        <dbReference type="PROSITE" id="PS50932"/>
    </source>
</evidence>
<dbReference type="GO" id="GO:0000976">
    <property type="term" value="F:transcription cis-regulatory region binding"/>
    <property type="evidence" value="ECO:0007669"/>
    <property type="project" value="TreeGrafter"/>
</dbReference>
<dbReference type="CDD" id="cd01392">
    <property type="entry name" value="HTH_LacI"/>
    <property type="match status" value="1"/>
</dbReference>
<keyword evidence="9" id="KW-1185">Reference proteome</keyword>
<dbReference type="Pfam" id="PF00356">
    <property type="entry name" value="LacI"/>
    <property type="match status" value="1"/>
</dbReference>
<dbReference type="GO" id="GO:0003700">
    <property type="term" value="F:DNA-binding transcription factor activity"/>
    <property type="evidence" value="ECO:0007669"/>
    <property type="project" value="TreeGrafter"/>
</dbReference>
<feature type="domain" description="HTH lacI-type" evidence="4">
    <location>
        <begin position="12"/>
        <end position="66"/>
    </location>
</feature>
<dbReference type="EMBL" id="JAYMRR010000003">
    <property type="protein sequence ID" value="MFB8748483.1"/>
    <property type="molecule type" value="Genomic_DNA"/>
</dbReference>
<keyword evidence="2 7" id="KW-0238">DNA-binding</keyword>
<evidence type="ECO:0000256" key="1">
    <source>
        <dbReference type="ARBA" id="ARBA00023015"/>
    </source>
</evidence>
<dbReference type="PROSITE" id="PS50943">
    <property type="entry name" value="HTH_CROC1"/>
    <property type="match status" value="1"/>
</dbReference>
<evidence type="ECO:0000313" key="6">
    <source>
        <dbReference type="EMBL" id="ANJ05627.1"/>
    </source>
</evidence>
<dbReference type="RefSeq" id="WP_064726004.1">
    <property type="nucleotide sequence ID" value="NZ_BMRX01000015.1"/>
</dbReference>
<keyword evidence="3" id="KW-0804">Transcription</keyword>
<dbReference type="PROSITE" id="PS50932">
    <property type="entry name" value="HTH_LACI_2"/>
    <property type="match status" value="1"/>
</dbReference>
<feature type="domain" description="HTH cro/C1-type" evidence="5">
    <location>
        <begin position="13"/>
        <end position="42"/>
    </location>
</feature>
<dbReference type="GeneID" id="91303382"/>
<dbReference type="InterPro" id="IPR046335">
    <property type="entry name" value="LacI/GalR-like_sensor"/>
</dbReference>
<dbReference type="KEGG" id="spav:Spa2297_00705"/>
<evidence type="ECO:0000313" key="9">
    <source>
        <dbReference type="Proteomes" id="UP001585018"/>
    </source>
</evidence>
<dbReference type="SMART" id="SM00354">
    <property type="entry name" value="HTH_LACI"/>
    <property type="match status" value="1"/>
</dbReference>
<dbReference type="SUPFAM" id="SSF47413">
    <property type="entry name" value="lambda repressor-like DNA-binding domains"/>
    <property type="match status" value="1"/>
</dbReference>
<gene>
    <name evidence="6" type="ORF">Spa2297_00705</name>
    <name evidence="7" type="ORF">VSS30_06660</name>
</gene>
<dbReference type="PANTHER" id="PTHR30146:SF153">
    <property type="entry name" value="LACTOSE OPERON REPRESSOR"/>
    <property type="match status" value="1"/>
</dbReference>
<dbReference type="Gene3D" id="1.10.260.40">
    <property type="entry name" value="lambda repressor-like DNA-binding domains"/>
    <property type="match status" value="1"/>
</dbReference>
<reference evidence="6 8" key="1">
    <citation type="submission" date="2016-05" db="EMBL/GenBank/DDBJ databases">
        <title>Non-Contiguous Finished Genome Sequence of Streptomyces parvulus 2297 Integrated Site-Specifically with Actinophage R4.</title>
        <authorList>
            <person name="Nishizawa T."/>
            <person name="Miura T."/>
            <person name="Harada C."/>
            <person name="Guo Y."/>
            <person name="Narisawa K."/>
            <person name="Ohta H."/>
            <person name="Takahashi H."/>
            <person name="Shirai M."/>
        </authorList>
    </citation>
    <scope>NUCLEOTIDE SEQUENCE [LARGE SCALE GENOMIC DNA]</scope>
    <source>
        <strain evidence="6 8">2297</strain>
    </source>
</reference>
<dbReference type="InterPro" id="IPR001387">
    <property type="entry name" value="Cro/C1-type_HTH"/>
</dbReference>
<proteinExistence type="predicted"/>
<evidence type="ECO:0000256" key="3">
    <source>
        <dbReference type="ARBA" id="ARBA00023163"/>
    </source>
</evidence>
<dbReference type="EMBL" id="CP015866">
    <property type="protein sequence ID" value="ANJ05627.1"/>
    <property type="molecule type" value="Genomic_DNA"/>
</dbReference>
<accession>A0A191USF3</accession>
<evidence type="ECO:0000313" key="8">
    <source>
        <dbReference type="Proteomes" id="UP000078468"/>
    </source>
</evidence>
<protein>
    <submittedName>
        <fullName evidence="7">LacI family DNA-binding transcriptional regulator</fullName>
    </submittedName>
    <submittedName>
        <fullName evidence="6">LacI family transcriptional regulator</fullName>
    </submittedName>
</protein>
<dbReference type="PANTHER" id="PTHR30146">
    <property type="entry name" value="LACI-RELATED TRANSCRIPTIONAL REPRESSOR"/>
    <property type="match status" value="1"/>
</dbReference>
<evidence type="ECO:0000259" key="5">
    <source>
        <dbReference type="PROSITE" id="PS50943"/>
    </source>
</evidence>
<reference evidence="7 9" key="2">
    <citation type="submission" date="2024-01" db="EMBL/GenBank/DDBJ databases">
        <title>Genome mining of biosynthetic gene clusters to explore secondary metabolites of Streptomyces sp.</title>
        <authorList>
            <person name="Baig A."/>
            <person name="Ajitkumar Shintre N."/>
            <person name="Kumar H."/>
            <person name="Anbarasu A."/>
            <person name="Ramaiah S."/>
        </authorList>
    </citation>
    <scope>NUCLEOTIDE SEQUENCE [LARGE SCALE GENOMIC DNA]</scope>
    <source>
        <strain evidence="7 9">A03</strain>
    </source>
</reference>